<dbReference type="GO" id="GO:0017004">
    <property type="term" value="P:cytochrome complex assembly"/>
    <property type="evidence" value="ECO:0007669"/>
    <property type="project" value="UniProtKB-KW"/>
</dbReference>
<comment type="subcellular location">
    <subcellularLocation>
        <location evidence="9">Cell inner membrane</location>
    </subcellularLocation>
    <subcellularLocation>
        <location evidence="2">Membrane</location>
        <topology evidence="2">Multi-pass membrane protein</topology>
    </subcellularLocation>
</comment>
<dbReference type="AlphaFoldDB" id="A0A1F6UVV8"/>
<sequence length="244" mass="27246">MNIYKYSSPKAFYPLAGKLIPWFAVLTALLLGAGLYQGLFVAPPDYQQGESVRIMFVHVPAAWMSMFIYVLMAGAGAAGLIWNAKLSEIFARSCAPIGAWFTFLALVTGSIWGKPMWGTWWAWDARITSELILLFLYLGFMALQASIDDPKRAARAAAILALVGVVNIPIIHFSVEWWNTLHQPASVSRIGRPRIHISLLIPLLLMAIAFTTYFVTVVLLRIRNEILERERHTSWVAALIRGNA</sequence>
<evidence type="ECO:0000313" key="12">
    <source>
        <dbReference type="Proteomes" id="UP000179076"/>
    </source>
</evidence>
<keyword evidence="9" id="KW-0997">Cell inner membrane</keyword>
<keyword evidence="5 9" id="KW-0812">Transmembrane</keyword>
<feature type="domain" description="Cytochrome c assembly protein" evidence="10">
    <location>
        <begin position="24"/>
        <end position="182"/>
    </location>
</feature>
<feature type="transmembrane region" description="Helical" evidence="9">
    <location>
        <begin position="155"/>
        <end position="175"/>
    </location>
</feature>
<dbReference type="GO" id="GO:0015232">
    <property type="term" value="F:heme transmembrane transporter activity"/>
    <property type="evidence" value="ECO:0007669"/>
    <property type="project" value="InterPro"/>
</dbReference>
<comment type="caution">
    <text evidence="11">The sequence shown here is derived from an EMBL/GenBank/DDBJ whole genome shotgun (WGS) entry which is preliminary data.</text>
</comment>
<dbReference type="PRINTS" id="PR01386">
    <property type="entry name" value="CCMCBIOGNSIS"/>
</dbReference>
<reference evidence="11 12" key="1">
    <citation type="journal article" date="2016" name="Nat. Commun.">
        <title>Thousands of microbial genomes shed light on interconnected biogeochemical processes in an aquifer system.</title>
        <authorList>
            <person name="Anantharaman K."/>
            <person name="Brown C.T."/>
            <person name="Hug L.A."/>
            <person name="Sharon I."/>
            <person name="Castelle C.J."/>
            <person name="Probst A.J."/>
            <person name="Thomas B.C."/>
            <person name="Singh A."/>
            <person name="Wilkins M.J."/>
            <person name="Karaoz U."/>
            <person name="Brodie E.L."/>
            <person name="Williams K.H."/>
            <person name="Hubbard S.S."/>
            <person name="Banfield J.F."/>
        </authorList>
    </citation>
    <scope>NUCLEOTIDE SEQUENCE [LARGE SCALE GENOMIC DNA]</scope>
</reference>
<evidence type="ECO:0000256" key="2">
    <source>
        <dbReference type="ARBA" id="ARBA00004141"/>
    </source>
</evidence>
<dbReference type="Proteomes" id="UP000179076">
    <property type="component" value="Unassembled WGS sequence"/>
</dbReference>
<keyword evidence="8 9" id="KW-0472">Membrane</keyword>
<keyword evidence="9" id="KW-1003">Cell membrane</keyword>
<keyword evidence="7 9" id="KW-1133">Transmembrane helix</keyword>
<evidence type="ECO:0000256" key="9">
    <source>
        <dbReference type="RuleBase" id="RU364092"/>
    </source>
</evidence>
<dbReference type="Pfam" id="PF01578">
    <property type="entry name" value="Cytochrom_C_asm"/>
    <property type="match status" value="1"/>
</dbReference>
<dbReference type="InterPro" id="IPR045062">
    <property type="entry name" value="Cyt_c_biogenesis_CcsA/CcmC"/>
</dbReference>
<keyword evidence="9" id="KW-0813">Transport</keyword>
<organism evidence="11 12">
    <name type="scientific">Candidatus Muproteobacteria bacterium RBG_16_60_9</name>
    <dbReference type="NCBI Taxonomy" id="1817755"/>
    <lineage>
        <taxon>Bacteria</taxon>
        <taxon>Pseudomonadati</taxon>
        <taxon>Pseudomonadota</taxon>
        <taxon>Candidatus Muproteobacteria</taxon>
    </lineage>
</organism>
<feature type="transmembrane region" description="Helical" evidence="9">
    <location>
        <begin position="62"/>
        <end position="82"/>
    </location>
</feature>
<dbReference type="InterPro" id="IPR003557">
    <property type="entry name" value="Cyt_c_biogenesis_CcmC"/>
</dbReference>
<evidence type="ECO:0000256" key="3">
    <source>
        <dbReference type="ARBA" id="ARBA00005840"/>
    </source>
</evidence>
<dbReference type="GO" id="GO:0005886">
    <property type="term" value="C:plasma membrane"/>
    <property type="evidence" value="ECO:0007669"/>
    <property type="project" value="UniProtKB-SubCell"/>
</dbReference>
<comment type="similarity">
    <text evidence="3 9">Belongs to the CcmC/CycZ/HelC family.</text>
</comment>
<evidence type="ECO:0000256" key="6">
    <source>
        <dbReference type="ARBA" id="ARBA00022748"/>
    </source>
</evidence>
<feature type="transmembrane region" description="Helical" evidence="9">
    <location>
        <begin position="195"/>
        <end position="222"/>
    </location>
</feature>
<evidence type="ECO:0000256" key="7">
    <source>
        <dbReference type="ARBA" id="ARBA00022989"/>
    </source>
</evidence>
<dbReference type="GO" id="GO:0020037">
    <property type="term" value="F:heme binding"/>
    <property type="evidence" value="ECO:0007669"/>
    <property type="project" value="InterPro"/>
</dbReference>
<gene>
    <name evidence="9" type="primary">ccmC</name>
    <name evidence="11" type="ORF">A2W18_06975</name>
</gene>
<evidence type="ECO:0000256" key="8">
    <source>
        <dbReference type="ARBA" id="ARBA00023136"/>
    </source>
</evidence>
<evidence type="ECO:0000259" key="10">
    <source>
        <dbReference type="Pfam" id="PF01578"/>
    </source>
</evidence>
<evidence type="ECO:0000256" key="4">
    <source>
        <dbReference type="ARBA" id="ARBA00016463"/>
    </source>
</evidence>
<evidence type="ECO:0000313" key="11">
    <source>
        <dbReference type="EMBL" id="OGI61458.1"/>
    </source>
</evidence>
<dbReference type="PANTHER" id="PTHR30071:SF1">
    <property type="entry name" value="CYTOCHROME B_B6 PROTEIN-RELATED"/>
    <property type="match status" value="1"/>
</dbReference>
<feature type="transmembrane region" description="Helical" evidence="9">
    <location>
        <begin position="125"/>
        <end position="143"/>
    </location>
</feature>
<protein>
    <recommendedName>
        <fullName evidence="4 9">Heme exporter protein C</fullName>
    </recommendedName>
    <alternativeName>
        <fullName evidence="9">Cytochrome c-type biogenesis protein</fullName>
    </alternativeName>
</protein>
<evidence type="ECO:0000256" key="5">
    <source>
        <dbReference type="ARBA" id="ARBA00022692"/>
    </source>
</evidence>
<dbReference type="PANTHER" id="PTHR30071">
    <property type="entry name" value="HEME EXPORTER PROTEIN C"/>
    <property type="match status" value="1"/>
</dbReference>
<feature type="transmembrane region" description="Helical" evidence="9">
    <location>
        <begin position="20"/>
        <end position="42"/>
    </location>
</feature>
<dbReference type="EMBL" id="MFSP01000196">
    <property type="protein sequence ID" value="OGI61458.1"/>
    <property type="molecule type" value="Genomic_DNA"/>
</dbReference>
<evidence type="ECO:0000256" key="1">
    <source>
        <dbReference type="ARBA" id="ARBA00002442"/>
    </source>
</evidence>
<dbReference type="InterPro" id="IPR002541">
    <property type="entry name" value="Cyt_c_assembly"/>
</dbReference>
<dbReference type="NCBIfam" id="TIGR01191">
    <property type="entry name" value="ccmC"/>
    <property type="match status" value="1"/>
</dbReference>
<comment type="function">
    <text evidence="1 9">Required for the export of heme to the periplasm for the biogenesis of c-type cytochromes.</text>
</comment>
<accession>A0A1F6UVV8</accession>
<feature type="transmembrane region" description="Helical" evidence="9">
    <location>
        <begin position="94"/>
        <end position="113"/>
    </location>
</feature>
<name>A0A1F6UVV8_9PROT</name>
<proteinExistence type="inferred from homology"/>
<keyword evidence="6 9" id="KW-0201">Cytochrome c-type biogenesis</keyword>